<organism evidence="9 10">
    <name type="scientific">Tenacibaculum todarodis</name>
    <dbReference type="NCBI Taxonomy" id="1850252"/>
    <lineage>
        <taxon>Bacteria</taxon>
        <taxon>Pseudomonadati</taxon>
        <taxon>Bacteroidota</taxon>
        <taxon>Flavobacteriia</taxon>
        <taxon>Flavobacteriales</taxon>
        <taxon>Flavobacteriaceae</taxon>
        <taxon>Tenacibaculum</taxon>
    </lineage>
</organism>
<feature type="domain" description="HTH luxR-type" evidence="7">
    <location>
        <begin position="150"/>
        <end position="215"/>
    </location>
</feature>
<keyword evidence="2" id="KW-0805">Transcription regulation</keyword>
<dbReference type="Pfam" id="PF00072">
    <property type="entry name" value="Response_reg"/>
    <property type="match status" value="1"/>
</dbReference>
<dbReference type="Gene3D" id="3.40.50.2300">
    <property type="match status" value="1"/>
</dbReference>
<dbReference type="Proteomes" id="UP000181898">
    <property type="component" value="Chromosome"/>
</dbReference>
<dbReference type="KEGG" id="ten:LPB136_07300"/>
<name>A0A1L3JJ48_9FLAO</name>
<dbReference type="PANTHER" id="PTHR43214:SF41">
    <property type="entry name" value="NITRATE_NITRITE RESPONSE REGULATOR PROTEIN NARP"/>
    <property type="match status" value="1"/>
</dbReference>
<evidence type="ECO:0000256" key="1">
    <source>
        <dbReference type="ARBA" id="ARBA00022553"/>
    </source>
</evidence>
<evidence type="ECO:0000259" key="7">
    <source>
        <dbReference type="PROSITE" id="PS50043"/>
    </source>
</evidence>
<evidence type="ECO:0000313" key="10">
    <source>
        <dbReference type="Proteomes" id="UP000181898"/>
    </source>
</evidence>
<protein>
    <submittedName>
        <fullName evidence="9">DNA-binding response regulator</fullName>
    </submittedName>
</protein>
<dbReference type="OrthoDB" id="9795108at2"/>
<feature type="modified residue" description="4-aspartylphosphate" evidence="5">
    <location>
        <position position="57"/>
    </location>
</feature>
<dbReference type="PROSITE" id="PS50043">
    <property type="entry name" value="HTH_LUXR_2"/>
    <property type="match status" value="1"/>
</dbReference>
<dbReference type="GO" id="GO:0000160">
    <property type="term" value="P:phosphorelay signal transduction system"/>
    <property type="evidence" value="ECO:0007669"/>
    <property type="project" value="InterPro"/>
</dbReference>
<dbReference type="InterPro" id="IPR016032">
    <property type="entry name" value="Sig_transdc_resp-reg_C-effctor"/>
</dbReference>
<keyword evidence="10" id="KW-1185">Reference proteome</keyword>
<keyword evidence="1 5" id="KW-0597">Phosphoprotein</keyword>
<dbReference type="InterPro" id="IPR000792">
    <property type="entry name" value="Tscrpt_reg_LuxR_C"/>
</dbReference>
<dbReference type="AlphaFoldDB" id="A0A1L3JJ48"/>
<evidence type="ECO:0000259" key="8">
    <source>
        <dbReference type="PROSITE" id="PS50110"/>
    </source>
</evidence>
<dbReference type="SUPFAM" id="SSF52172">
    <property type="entry name" value="CheY-like"/>
    <property type="match status" value="1"/>
</dbReference>
<dbReference type="EMBL" id="CP018155">
    <property type="protein sequence ID" value="APG65166.1"/>
    <property type="molecule type" value="Genomic_DNA"/>
</dbReference>
<dbReference type="SMART" id="SM00448">
    <property type="entry name" value="REC"/>
    <property type="match status" value="1"/>
</dbReference>
<feature type="coiled-coil region" evidence="6">
    <location>
        <begin position="143"/>
        <end position="170"/>
    </location>
</feature>
<dbReference type="GO" id="GO:0003677">
    <property type="term" value="F:DNA binding"/>
    <property type="evidence" value="ECO:0007669"/>
    <property type="project" value="UniProtKB-KW"/>
</dbReference>
<dbReference type="PRINTS" id="PR00038">
    <property type="entry name" value="HTHLUXR"/>
</dbReference>
<dbReference type="PROSITE" id="PS50110">
    <property type="entry name" value="RESPONSE_REGULATORY"/>
    <property type="match status" value="1"/>
</dbReference>
<reference evidence="9 10" key="1">
    <citation type="submission" date="2016-11" db="EMBL/GenBank/DDBJ databases">
        <title>Tenacibaculum sp. LPB0136, isolated from marine environment.</title>
        <authorList>
            <person name="Kim E."/>
            <person name="Yi H."/>
        </authorList>
    </citation>
    <scope>NUCLEOTIDE SEQUENCE [LARGE SCALE GENOMIC DNA]</scope>
    <source>
        <strain evidence="9 10">LPB0136</strain>
    </source>
</reference>
<dbReference type="Pfam" id="PF00196">
    <property type="entry name" value="GerE"/>
    <property type="match status" value="1"/>
</dbReference>
<dbReference type="CDD" id="cd17535">
    <property type="entry name" value="REC_NarL-like"/>
    <property type="match status" value="1"/>
</dbReference>
<evidence type="ECO:0000256" key="3">
    <source>
        <dbReference type="ARBA" id="ARBA00023125"/>
    </source>
</evidence>
<evidence type="ECO:0000313" key="9">
    <source>
        <dbReference type="EMBL" id="APG65166.1"/>
    </source>
</evidence>
<dbReference type="GO" id="GO:0006355">
    <property type="term" value="P:regulation of DNA-templated transcription"/>
    <property type="evidence" value="ECO:0007669"/>
    <property type="project" value="InterPro"/>
</dbReference>
<keyword evidence="3 9" id="KW-0238">DNA-binding</keyword>
<dbReference type="PANTHER" id="PTHR43214">
    <property type="entry name" value="TWO-COMPONENT RESPONSE REGULATOR"/>
    <property type="match status" value="1"/>
</dbReference>
<sequence length="217" mass="24664">MKQQIQVHIADDHKILIEGIVALLNTDDEINVEGYSLTGRQIIEWSKNNSADVLILDINMPEMDGIDVLKTFKARNVDQKTIILSSLQDPKLVDEMIKLGANGFIEKSAASEHLIKGIKTVHNNQQYISDNVKENLFEMYFSNTQKASEKEELEEELTDKEIELLKLVAQEKDTIQIAEAMNVSIRTIEHYRSRLIKKINVKNAVGLAMYAVKNNIL</sequence>
<dbReference type="InterPro" id="IPR039420">
    <property type="entry name" value="WalR-like"/>
</dbReference>
<accession>A0A1L3JJ48</accession>
<feature type="domain" description="Response regulatory" evidence="8">
    <location>
        <begin position="6"/>
        <end position="122"/>
    </location>
</feature>
<evidence type="ECO:0000256" key="2">
    <source>
        <dbReference type="ARBA" id="ARBA00023015"/>
    </source>
</evidence>
<evidence type="ECO:0000256" key="5">
    <source>
        <dbReference type="PROSITE-ProRule" id="PRU00169"/>
    </source>
</evidence>
<dbReference type="InterPro" id="IPR001789">
    <property type="entry name" value="Sig_transdc_resp-reg_receiver"/>
</dbReference>
<dbReference type="CDD" id="cd06170">
    <property type="entry name" value="LuxR_C_like"/>
    <property type="match status" value="1"/>
</dbReference>
<gene>
    <name evidence="9" type="ORF">LPB136_07300</name>
</gene>
<keyword evidence="4" id="KW-0804">Transcription</keyword>
<dbReference type="RefSeq" id="WP_072555530.1">
    <property type="nucleotide sequence ID" value="NZ_CP018155.1"/>
</dbReference>
<dbReference type="SMART" id="SM00421">
    <property type="entry name" value="HTH_LUXR"/>
    <property type="match status" value="1"/>
</dbReference>
<dbReference type="InterPro" id="IPR011006">
    <property type="entry name" value="CheY-like_superfamily"/>
</dbReference>
<proteinExistence type="predicted"/>
<dbReference type="STRING" id="1850252.LPB136_07300"/>
<dbReference type="SUPFAM" id="SSF46894">
    <property type="entry name" value="C-terminal effector domain of the bipartite response regulators"/>
    <property type="match status" value="1"/>
</dbReference>
<evidence type="ECO:0000256" key="4">
    <source>
        <dbReference type="ARBA" id="ARBA00023163"/>
    </source>
</evidence>
<keyword evidence="6" id="KW-0175">Coiled coil</keyword>
<dbReference type="InterPro" id="IPR058245">
    <property type="entry name" value="NreC/VraR/RcsB-like_REC"/>
</dbReference>
<evidence type="ECO:0000256" key="6">
    <source>
        <dbReference type="SAM" id="Coils"/>
    </source>
</evidence>